<comment type="caution">
    <text evidence="2">The sequence shown here is derived from an EMBL/GenBank/DDBJ whole genome shotgun (WGS) entry which is preliminary data.</text>
</comment>
<dbReference type="Proteomes" id="UP000028837">
    <property type="component" value="Unassembled WGS sequence"/>
</dbReference>
<feature type="transmembrane region" description="Helical" evidence="1">
    <location>
        <begin position="43"/>
        <end position="63"/>
    </location>
</feature>
<evidence type="ECO:0000256" key="1">
    <source>
        <dbReference type="SAM" id="Phobius"/>
    </source>
</evidence>
<keyword evidence="1" id="KW-1133">Transmembrane helix</keyword>
<dbReference type="OrthoDB" id="333171at2759"/>
<dbReference type="EMBL" id="AHZU02001444">
    <property type="protein sequence ID" value="KFG32253.1"/>
    <property type="molecule type" value="Genomic_DNA"/>
</dbReference>
<organism evidence="2 3">
    <name type="scientific">Toxoplasma gondii GAB2-2007-GAL-DOM2</name>
    <dbReference type="NCBI Taxonomy" id="1130820"/>
    <lineage>
        <taxon>Eukaryota</taxon>
        <taxon>Sar</taxon>
        <taxon>Alveolata</taxon>
        <taxon>Apicomplexa</taxon>
        <taxon>Conoidasida</taxon>
        <taxon>Coccidia</taxon>
        <taxon>Eucoccidiorida</taxon>
        <taxon>Eimeriorina</taxon>
        <taxon>Sarcocystidae</taxon>
        <taxon>Toxoplasma</taxon>
    </lineage>
</organism>
<name>A0A086JJD5_TOXGO</name>
<dbReference type="VEuPathDB" id="ToxoDB:TGDOM2_304450"/>
<protein>
    <submittedName>
        <fullName evidence="2">Cation-transporting ATPase</fullName>
    </submittedName>
</protein>
<keyword evidence="1" id="KW-0812">Transmembrane</keyword>
<accession>A0A086JJD5</accession>
<feature type="transmembrane region" description="Helical" evidence="1">
    <location>
        <begin position="20"/>
        <end position="37"/>
    </location>
</feature>
<dbReference type="AlphaFoldDB" id="A0A086JJD5"/>
<keyword evidence="1" id="KW-0472">Membrane</keyword>
<reference evidence="2 3" key="1">
    <citation type="submission" date="2014-02" db="EMBL/GenBank/DDBJ databases">
        <authorList>
            <person name="Sibley D."/>
            <person name="Venepally P."/>
            <person name="Karamycheva S."/>
            <person name="Hadjithomas M."/>
            <person name="Khan A."/>
            <person name="Brunk B."/>
            <person name="Roos D."/>
            <person name="Caler E."/>
            <person name="Lorenzi H."/>
        </authorList>
    </citation>
    <scope>NUCLEOTIDE SEQUENCE [LARGE SCALE GENOMIC DNA]</scope>
    <source>
        <strain evidence="2 3">GAB2-2007-GAL-DOM2</strain>
    </source>
</reference>
<feature type="transmembrane region" description="Helical" evidence="1">
    <location>
        <begin position="103"/>
        <end position="122"/>
    </location>
</feature>
<proteinExistence type="predicted"/>
<feature type="transmembrane region" description="Helical" evidence="1">
    <location>
        <begin position="142"/>
        <end position="163"/>
    </location>
</feature>
<evidence type="ECO:0000313" key="2">
    <source>
        <dbReference type="EMBL" id="KFG32253.1"/>
    </source>
</evidence>
<gene>
    <name evidence="2" type="ORF">TGDOM2_304450</name>
</gene>
<sequence>MSTGAESAFRQVTEFGSNGGGTMGAIALLTGLVYSNVVCDMNLAGWNLVNGVLLLTLAFICFFELRVSPMAMQLTYKILSADCSVDELLSQGVIPASIAIGRIAIPVLLFIWTIHGVTSALYGTCSSTAPLLFGISLTEMLVQLACFVATASYMVHASGLTWAQVQAKLRTLTVKLIDVFSRGATAVASALGEGIVAIHRGMKSAAEWSVDTAKRLEVFSLPHISCSETRFQDLGCPPSMYDVQMQVILQRLLKKVTLTPTYVIRLAR</sequence>
<evidence type="ECO:0000313" key="3">
    <source>
        <dbReference type="Proteomes" id="UP000028837"/>
    </source>
</evidence>